<protein>
    <submittedName>
        <fullName evidence="1">Uncharacterized protein</fullName>
    </submittedName>
</protein>
<dbReference type="Proteomes" id="UP000186437">
    <property type="component" value="Unassembled WGS sequence"/>
</dbReference>
<evidence type="ECO:0000313" key="2">
    <source>
        <dbReference type="EMBL" id="SUN06245.1"/>
    </source>
</evidence>
<dbReference type="AlphaFoldDB" id="A0A1Q8EA68"/>
<reference evidence="2 4" key="3">
    <citation type="submission" date="2018-06" db="EMBL/GenBank/DDBJ databases">
        <authorList>
            <consortium name="Pathogen Informatics"/>
            <person name="Doyle S."/>
        </authorList>
    </citation>
    <scope>NUCLEOTIDE SEQUENCE [LARGE SCALE GENOMIC DNA]</scope>
    <source>
        <strain evidence="2 4">NCTC12957</strain>
    </source>
</reference>
<dbReference type="EMBL" id="MSJL01000067">
    <property type="protein sequence ID" value="OLF48684.1"/>
    <property type="molecule type" value="Genomic_DNA"/>
</dbReference>
<organism evidence="1 3">
    <name type="scientific">Streptococcus acidominimus</name>
    <dbReference type="NCBI Taxonomy" id="1326"/>
    <lineage>
        <taxon>Bacteria</taxon>
        <taxon>Bacillati</taxon>
        <taxon>Bacillota</taxon>
        <taxon>Bacilli</taxon>
        <taxon>Lactobacillales</taxon>
        <taxon>Streptococcaceae</taxon>
        <taxon>Streptococcus</taxon>
    </lineage>
</organism>
<proteinExistence type="predicted"/>
<accession>A0A1Q8EA68</accession>
<dbReference type="Proteomes" id="UP000255213">
    <property type="component" value="Unassembled WGS sequence"/>
</dbReference>
<reference evidence="3" key="2">
    <citation type="submission" date="2016-12" db="EMBL/GenBank/DDBJ databases">
        <authorList>
            <person name="Gulvik C.A."/>
        </authorList>
    </citation>
    <scope>NUCLEOTIDE SEQUENCE [LARGE SCALE GENOMIC DNA]</scope>
    <source>
        <strain evidence="3">ATCC 51725</strain>
    </source>
</reference>
<keyword evidence="3" id="KW-1185">Reference proteome</keyword>
<name>A0A1Q8EA68_STRAI</name>
<evidence type="ECO:0000313" key="1">
    <source>
        <dbReference type="EMBL" id="OLF48684.1"/>
    </source>
</evidence>
<sequence length="156" mass="18129">MFFPLVWVVNIIYSMIVSRAYHSAATNDKSNEYRSKGQALLRDPQFLQSKSIIPSNYFNIDDLYLLYAYLENYRADNFKEAANLLAEERHRHNVEYSQQVMQQSLESIKGNLQYQSVIQTIQLLETKNMNSKLDSIGSQMSGIQGTLSGIFRRMRE</sequence>
<reference evidence="1" key="1">
    <citation type="submission" date="2016-12" db="EMBL/GenBank/DDBJ databases">
        <authorList>
            <person name="Song W.-J."/>
            <person name="Kurnit D.M."/>
        </authorList>
    </citation>
    <scope>NUCLEOTIDE SEQUENCE [LARGE SCALE GENOMIC DNA]</scope>
    <source>
        <strain evidence="1">ATCC 51725</strain>
    </source>
</reference>
<evidence type="ECO:0000313" key="3">
    <source>
        <dbReference type="Proteomes" id="UP000186437"/>
    </source>
</evidence>
<gene>
    <name evidence="1" type="ORF">BU200_09715</name>
    <name evidence="2" type="ORF">NCTC12957_00538</name>
</gene>
<dbReference type="EMBL" id="UHEN01000001">
    <property type="protein sequence ID" value="SUN06245.1"/>
    <property type="molecule type" value="Genomic_DNA"/>
</dbReference>
<evidence type="ECO:0000313" key="4">
    <source>
        <dbReference type="Proteomes" id="UP000255213"/>
    </source>
</evidence>